<protein>
    <recommendedName>
        <fullName evidence="5">Glycoside hydrolase family 42 N-terminal domain-containing protein</fullName>
    </recommendedName>
</protein>
<dbReference type="PANTHER" id="PTHR36447">
    <property type="entry name" value="BETA-GALACTOSIDASE GANA"/>
    <property type="match status" value="1"/>
</dbReference>
<feature type="domain" description="Glycoside hydrolase family 42 N-terminal" evidence="5">
    <location>
        <begin position="139"/>
        <end position="371"/>
    </location>
</feature>
<evidence type="ECO:0000256" key="1">
    <source>
        <dbReference type="ARBA" id="ARBA00022723"/>
    </source>
</evidence>
<evidence type="ECO:0000259" key="5">
    <source>
        <dbReference type="Pfam" id="PF02449"/>
    </source>
</evidence>
<evidence type="ECO:0000256" key="4">
    <source>
        <dbReference type="ARBA" id="ARBA00023295"/>
    </source>
</evidence>
<keyword evidence="2" id="KW-0378">Hydrolase</keyword>
<dbReference type="InterPro" id="IPR003476">
    <property type="entry name" value="Glyco_hydro_42"/>
</dbReference>
<name>A0A497F6Y2_9CREN</name>
<evidence type="ECO:0000313" key="7">
    <source>
        <dbReference type="Proteomes" id="UP000269499"/>
    </source>
</evidence>
<dbReference type="AlphaFoldDB" id="A0A497F6Y2"/>
<dbReference type="Proteomes" id="UP000269499">
    <property type="component" value="Unassembled WGS sequence"/>
</dbReference>
<dbReference type="GO" id="GO:0009341">
    <property type="term" value="C:beta-galactosidase complex"/>
    <property type="evidence" value="ECO:0007669"/>
    <property type="project" value="InterPro"/>
</dbReference>
<dbReference type="SUPFAM" id="SSF51445">
    <property type="entry name" value="(Trans)glycosidases"/>
    <property type="match status" value="1"/>
</dbReference>
<sequence length="711" mass="81555">MRKAHLLLIVIICVIALSLTLTFLLTIRREEGFTEPVKSYVQTVYGNAKLFINGEPVDILAFYTTTEVKEYIDKAARYGVLFCNVRVGWIQVDKVSAQFFRENPELSAKFREMAGEGRLREVLELLPEFELPNDASSLIDFQVIDEILDYAARREVYIVLSFCYLKPPIWWLKNFPDQIQMNSTGGLCHMATFNSPALIKYADQVIRALVSRYKNHPALLGWGLCFGWTSEDNYPGGNYYASWGIYDYSPMAVKRFRDWLRKSYNDNVTAFRLAWRNETVTFDDAVPPKPLPPPKDAEELVEFINGPGDTRRAWLDWMLFRLEEKTKCMLHFANLYKALDPNHVIIQTPATPLSAGLSNPTFLSIDYYSYAKSPIDVVYVNPGLDDKTATIVKLYNCYPPFLKYYEQHGKAAFIKWEGRPNVNYDQHPDYIEAVAEMARKTGTGLAIWGGHVPMPASGEEQPEFTDSQIQLFINTFRSTPEGKLEKSKIVILEDPRLCFFTYYKPHPLKLIETTTLWIILHLAGIDCDVLPIQEVKENPTILQSYKAVILDNMYRIDEETTTILQNYLKNGGWLILIGKTATYNWQGEGKFENLKKLLGINTTITEAKITQYSWTYTNASDPLLNGIAGQPGDIKSPYNLLYIPTFNYEEEGYTILGTLNENPNIATVLRKNKIIVWFPRLGLQLLDRNPTELQTTIQFLKNLYNLINTNK</sequence>
<dbReference type="InterPro" id="IPR017853">
    <property type="entry name" value="GH"/>
</dbReference>
<evidence type="ECO:0000256" key="3">
    <source>
        <dbReference type="ARBA" id="ARBA00022833"/>
    </source>
</evidence>
<proteinExistence type="predicted"/>
<dbReference type="PANTHER" id="PTHR36447:SF2">
    <property type="entry name" value="BETA-GALACTOSIDASE YESZ"/>
    <property type="match status" value="1"/>
</dbReference>
<gene>
    <name evidence="6" type="ORF">DRJ26_01600</name>
</gene>
<keyword evidence="3" id="KW-0862">Zinc</keyword>
<evidence type="ECO:0000256" key="2">
    <source>
        <dbReference type="ARBA" id="ARBA00022801"/>
    </source>
</evidence>
<organism evidence="6 7">
    <name type="scientific">Thermoproteota archaeon</name>
    <dbReference type="NCBI Taxonomy" id="2056631"/>
    <lineage>
        <taxon>Archaea</taxon>
        <taxon>Thermoproteota</taxon>
    </lineage>
</organism>
<dbReference type="CDD" id="cd03143">
    <property type="entry name" value="A4_beta-galactosidase_middle_domain"/>
    <property type="match status" value="1"/>
</dbReference>
<dbReference type="GO" id="GO:0005975">
    <property type="term" value="P:carbohydrate metabolic process"/>
    <property type="evidence" value="ECO:0007669"/>
    <property type="project" value="InterPro"/>
</dbReference>
<keyword evidence="1" id="KW-0479">Metal-binding</keyword>
<dbReference type="Pfam" id="PF02449">
    <property type="entry name" value="Glyco_hydro_42"/>
    <property type="match status" value="1"/>
</dbReference>
<accession>A0A497F6Y2</accession>
<dbReference type="SUPFAM" id="SSF52317">
    <property type="entry name" value="Class I glutamine amidotransferase-like"/>
    <property type="match status" value="1"/>
</dbReference>
<dbReference type="GO" id="GO:0004565">
    <property type="term" value="F:beta-galactosidase activity"/>
    <property type="evidence" value="ECO:0007669"/>
    <property type="project" value="InterPro"/>
</dbReference>
<reference evidence="6 7" key="1">
    <citation type="submission" date="2018-06" db="EMBL/GenBank/DDBJ databases">
        <title>Extensive metabolic versatility and redundancy in microbially diverse, dynamic hydrothermal sediments.</title>
        <authorList>
            <person name="Dombrowski N."/>
            <person name="Teske A."/>
            <person name="Baker B.J."/>
        </authorList>
    </citation>
    <scope>NUCLEOTIDE SEQUENCE [LARGE SCALE GENOMIC DNA]</scope>
    <source>
        <strain evidence="6">B20_G2</strain>
    </source>
</reference>
<dbReference type="Gene3D" id="3.40.50.880">
    <property type="match status" value="1"/>
</dbReference>
<keyword evidence="4" id="KW-0326">Glycosidase</keyword>
<dbReference type="GO" id="GO:0046872">
    <property type="term" value="F:metal ion binding"/>
    <property type="evidence" value="ECO:0007669"/>
    <property type="project" value="UniProtKB-KW"/>
</dbReference>
<dbReference type="Gene3D" id="3.20.20.80">
    <property type="entry name" value="Glycosidases"/>
    <property type="match status" value="1"/>
</dbReference>
<dbReference type="EMBL" id="QMRA01000018">
    <property type="protein sequence ID" value="RLE54700.1"/>
    <property type="molecule type" value="Genomic_DNA"/>
</dbReference>
<dbReference type="InterPro" id="IPR029062">
    <property type="entry name" value="Class_I_gatase-like"/>
</dbReference>
<comment type="caution">
    <text evidence="6">The sequence shown here is derived from an EMBL/GenBank/DDBJ whole genome shotgun (WGS) entry which is preliminary data.</text>
</comment>
<evidence type="ECO:0000313" key="6">
    <source>
        <dbReference type="EMBL" id="RLE54700.1"/>
    </source>
</evidence>
<dbReference type="InterPro" id="IPR013529">
    <property type="entry name" value="Glyco_hydro_42_N"/>
</dbReference>